<proteinExistence type="predicted"/>
<accession>A0A8E5HLV3</accession>
<keyword evidence="2" id="KW-1185">Reference proteome</keyword>
<protein>
    <submittedName>
        <fullName evidence="1">Uncharacterized protein</fullName>
    </submittedName>
</protein>
<evidence type="ECO:0000313" key="1">
    <source>
        <dbReference type="EMBL" id="QUC17640.1"/>
    </source>
</evidence>
<reference evidence="1" key="1">
    <citation type="submission" date="2020-03" db="EMBL/GenBank/DDBJ databases">
        <title>A mixture of massive structural variations and highly conserved coding sequences in Ustilaginoidea virens genome.</title>
        <authorList>
            <person name="Zhang K."/>
            <person name="Zhao Z."/>
            <person name="Zhang Z."/>
            <person name="Li Y."/>
            <person name="Hsiang T."/>
            <person name="Sun W."/>
        </authorList>
    </citation>
    <scope>NUCLEOTIDE SEQUENCE</scope>
    <source>
        <strain evidence="1">UV-8b</strain>
    </source>
</reference>
<organism evidence="1 2">
    <name type="scientific">Ustilaginoidea virens</name>
    <name type="common">Rice false smut fungus</name>
    <name type="synonym">Villosiclava virens</name>
    <dbReference type="NCBI Taxonomy" id="1159556"/>
    <lineage>
        <taxon>Eukaryota</taxon>
        <taxon>Fungi</taxon>
        <taxon>Dikarya</taxon>
        <taxon>Ascomycota</taxon>
        <taxon>Pezizomycotina</taxon>
        <taxon>Sordariomycetes</taxon>
        <taxon>Hypocreomycetidae</taxon>
        <taxon>Hypocreales</taxon>
        <taxon>Clavicipitaceae</taxon>
        <taxon>Ustilaginoidea</taxon>
    </lineage>
</organism>
<dbReference type="AlphaFoldDB" id="A0A8E5HLV3"/>
<dbReference type="EMBL" id="CP072754">
    <property type="protein sequence ID" value="QUC17640.1"/>
    <property type="molecule type" value="Genomic_DNA"/>
</dbReference>
<gene>
    <name evidence="1" type="ORF">UV8b_01881</name>
</gene>
<dbReference type="Proteomes" id="UP000027002">
    <property type="component" value="Chromosome 2"/>
</dbReference>
<dbReference type="KEGG" id="uvi:66062659"/>
<evidence type="ECO:0000313" key="2">
    <source>
        <dbReference type="Proteomes" id="UP000027002"/>
    </source>
</evidence>
<name>A0A8E5HLV3_USTVR</name>
<dbReference type="RefSeq" id="XP_042995313.1">
    <property type="nucleotide sequence ID" value="XM_043139379.1"/>
</dbReference>
<sequence length="90" mass="10209">MDKARIGLGHVRACYARRFQKVGRAIWVRKFPADGPWSRTCDVRILMVSTRKVRVLKPLVDRLVTMLLEDDAAADGLADPDRASSWAAWQ</sequence>
<dbReference type="GeneID" id="66062659"/>